<dbReference type="PANTHER" id="PTHR11254">
    <property type="entry name" value="HECT DOMAIN UBIQUITIN-PROTEIN LIGASE"/>
    <property type="match status" value="1"/>
</dbReference>
<protein>
    <recommendedName>
        <fullName evidence="4">HECT-type E3 ubiquitin transferase</fullName>
        <ecNumber evidence="4">2.3.2.26</ecNumber>
    </recommendedName>
    <alternativeName>
        <fullName evidence="11">HECT-type E3 ubiquitin transferase TOM1</fullName>
    </alternativeName>
</protein>
<dbReference type="Pfam" id="PF14377">
    <property type="entry name" value="UBM"/>
    <property type="match status" value="2"/>
</dbReference>
<dbReference type="InterPro" id="IPR035983">
    <property type="entry name" value="Hect_E3_ubiquitin_ligase"/>
</dbReference>
<feature type="region of interest" description="Disordered" evidence="13">
    <location>
        <begin position="2288"/>
        <end position="2319"/>
    </location>
</feature>
<feature type="compositionally biased region" description="Low complexity" evidence="13">
    <location>
        <begin position="2054"/>
        <end position="2078"/>
    </location>
</feature>
<proteinExistence type="inferred from homology"/>
<dbReference type="InterPro" id="IPR025527">
    <property type="entry name" value="HUWE1/Rev1_UBM"/>
</dbReference>
<keyword evidence="8" id="KW-0509">mRNA transport</keyword>
<feature type="compositionally biased region" description="Acidic residues" evidence="13">
    <location>
        <begin position="1882"/>
        <end position="1893"/>
    </location>
</feature>
<dbReference type="FunFam" id="3.30.2160.10:FF:000001">
    <property type="entry name" value="E3 ubiquitin-protein ligase NEDD4-like"/>
    <property type="match status" value="1"/>
</dbReference>
<evidence type="ECO:0000256" key="1">
    <source>
        <dbReference type="ARBA" id="ARBA00000885"/>
    </source>
</evidence>
<feature type="active site" description="Glycyl thioester intermediate" evidence="12">
    <location>
        <position position="3222"/>
    </location>
</feature>
<feature type="compositionally biased region" description="Acidic residues" evidence="13">
    <location>
        <begin position="2000"/>
        <end position="2010"/>
    </location>
</feature>
<feature type="domain" description="HECT" evidence="14">
    <location>
        <begin position="2919"/>
        <end position="3255"/>
    </location>
</feature>
<keyword evidence="7 12" id="KW-0833">Ubl conjugation pathway</keyword>
<evidence type="ECO:0000256" key="8">
    <source>
        <dbReference type="ARBA" id="ARBA00022816"/>
    </source>
</evidence>
<organism evidence="15 16">
    <name type="scientific">Lachancea quebecensis</name>
    <dbReference type="NCBI Taxonomy" id="1654605"/>
    <lineage>
        <taxon>Eukaryota</taxon>
        <taxon>Fungi</taxon>
        <taxon>Dikarya</taxon>
        <taxon>Ascomycota</taxon>
        <taxon>Saccharomycotina</taxon>
        <taxon>Saccharomycetes</taxon>
        <taxon>Saccharomycetales</taxon>
        <taxon>Saccharomycetaceae</taxon>
        <taxon>Lachancea</taxon>
    </lineage>
</organism>
<evidence type="ECO:0000256" key="3">
    <source>
        <dbReference type="ARBA" id="ARBA00004906"/>
    </source>
</evidence>
<keyword evidence="6" id="KW-0808">Transferase</keyword>
<keyword evidence="16" id="KW-1185">Reference proteome</keyword>
<evidence type="ECO:0000256" key="9">
    <source>
        <dbReference type="ARBA" id="ARBA00023242"/>
    </source>
</evidence>
<dbReference type="SMART" id="SM00119">
    <property type="entry name" value="HECTc"/>
    <property type="match status" value="1"/>
</dbReference>
<evidence type="ECO:0000259" key="14">
    <source>
        <dbReference type="PROSITE" id="PS50237"/>
    </source>
</evidence>
<dbReference type="SUPFAM" id="SSF56204">
    <property type="entry name" value="Hect, E3 ligase catalytic domain"/>
    <property type="match status" value="1"/>
</dbReference>
<dbReference type="GO" id="GO:0061630">
    <property type="term" value="F:ubiquitin protein ligase activity"/>
    <property type="evidence" value="ECO:0007669"/>
    <property type="project" value="UniProtKB-EC"/>
</dbReference>
<dbReference type="InterPro" id="IPR050409">
    <property type="entry name" value="E3_ubiq-protein_ligase"/>
</dbReference>
<dbReference type="GO" id="GO:0051028">
    <property type="term" value="P:mRNA transport"/>
    <property type="evidence" value="ECO:0007669"/>
    <property type="project" value="UniProtKB-KW"/>
</dbReference>
<evidence type="ECO:0000256" key="13">
    <source>
        <dbReference type="SAM" id="MobiDB-lite"/>
    </source>
</evidence>
<feature type="region of interest" description="Disordered" evidence="13">
    <location>
        <begin position="2409"/>
        <end position="2438"/>
    </location>
</feature>
<dbReference type="Pfam" id="PF06025">
    <property type="entry name" value="DUF913"/>
    <property type="match status" value="1"/>
</dbReference>
<evidence type="ECO:0000256" key="10">
    <source>
        <dbReference type="ARBA" id="ARBA00034494"/>
    </source>
</evidence>
<dbReference type="OrthoDB" id="8068875at2759"/>
<dbReference type="FunFam" id="3.30.2410.10:FF:000004">
    <property type="entry name" value="E3 ubiquitin-protein ligase HUWE1, variant"/>
    <property type="match status" value="1"/>
</dbReference>
<evidence type="ECO:0000256" key="6">
    <source>
        <dbReference type="ARBA" id="ARBA00022679"/>
    </source>
</evidence>
<keyword evidence="9" id="KW-0539">Nucleus</keyword>
<evidence type="ECO:0000313" key="15">
    <source>
        <dbReference type="EMBL" id="CUS23783.1"/>
    </source>
</evidence>
<comment type="similarity">
    <text evidence="10">Belongs to the UPL family. TOM1/PTR1 subfamily.</text>
</comment>
<dbReference type="EC" id="2.3.2.26" evidence="4"/>
<dbReference type="GO" id="GO:0005634">
    <property type="term" value="C:nucleus"/>
    <property type="evidence" value="ECO:0007669"/>
    <property type="project" value="UniProtKB-SubCell"/>
</dbReference>
<dbReference type="Pfam" id="PF06012">
    <property type="entry name" value="DUF908"/>
    <property type="match status" value="1"/>
</dbReference>
<feature type="compositionally biased region" description="Basic and acidic residues" evidence="13">
    <location>
        <begin position="2288"/>
        <end position="2297"/>
    </location>
</feature>
<dbReference type="InterPro" id="IPR010309">
    <property type="entry name" value="E3_Ub_ligase_DUF908"/>
</dbReference>
<reference evidence="16" key="1">
    <citation type="submission" date="2015-10" db="EMBL/GenBank/DDBJ databases">
        <authorList>
            <person name="Devillers H."/>
        </authorList>
    </citation>
    <scope>NUCLEOTIDE SEQUENCE [LARGE SCALE GENOMIC DNA]</scope>
</reference>
<dbReference type="InterPro" id="IPR000569">
    <property type="entry name" value="HECT_dom"/>
</dbReference>
<evidence type="ECO:0000256" key="11">
    <source>
        <dbReference type="ARBA" id="ARBA00076267"/>
    </source>
</evidence>
<dbReference type="GO" id="GO:0006511">
    <property type="term" value="P:ubiquitin-dependent protein catabolic process"/>
    <property type="evidence" value="ECO:0007669"/>
    <property type="project" value="TreeGrafter"/>
</dbReference>
<dbReference type="Proteomes" id="UP000236544">
    <property type="component" value="Unassembled WGS sequence"/>
</dbReference>
<dbReference type="CDD" id="cd00078">
    <property type="entry name" value="HECTc"/>
    <property type="match status" value="1"/>
</dbReference>
<feature type="compositionally biased region" description="Acidic residues" evidence="13">
    <location>
        <begin position="2423"/>
        <end position="2432"/>
    </location>
</feature>
<dbReference type="PROSITE" id="PS50237">
    <property type="entry name" value="HECT"/>
    <property type="match status" value="1"/>
</dbReference>
<dbReference type="FunFam" id="3.90.1750.10:FF:000003">
    <property type="entry name" value="E3 ubiquitin-protein ligase UPL1"/>
    <property type="match status" value="1"/>
</dbReference>
<name>A0A0P1KV90_9SACH</name>
<dbReference type="Gene3D" id="3.30.2410.10">
    <property type="entry name" value="Hect, E3 ligase catalytic domain"/>
    <property type="match status" value="1"/>
</dbReference>
<evidence type="ECO:0000256" key="12">
    <source>
        <dbReference type="PROSITE-ProRule" id="PRU00104"/>
    </source>
</evidence>
<gene>
    <name evidence="15" type="ORF">LAQU0_S11e04192g</name>
</gene>
<dbReference type="UniPathway" id="UPA00143"/>
<dbReference type="GO" id="GO:0000209">
    <property type="term" value="P:protein polyubiquitination"/>
    <property type="evidence" value="ECO:0007669"/>
    <property type="project" value="TreeGrafter"/>
</dbReference>
<dbReference type="Gene3D" id="3.90.1750.10">
    <property type="entry name" value="Hect, E3 ligase catalytic domains"/>
    <property type="match status" value="1"/>
</dbReference>
<keyword evidence="5" id="KW-0813">Transport</keyword>
<comment type="pathway">
    <text evidence="3">Protein modification; protein ubiquitination.</text>
</comment>
<accession>A0A0P1KV90</accession>
<feature type="region of interest" description="Disordered" evidence="13">
    <location>
        <begin position="1882"/>
        <end position="1904"/>
    </location>
</feature>
<feature type="region of interest" description="Disordered" evidence="13">
    <location>
        <begin position="2050"/>
        <end position="2088"/>
    </location>
</feature>
<evidence type="ECO:0000256" key="7">
    <source>
        <dbReference type="ARBA" id="ARBA00022786"/>
    </source>
</evidence>
<evidence type="ECO:0000256" key="4">
    <source>
        <dbReference type="ARBA" id="ARBA00012485"/>
    </source>
</evidence>
<feature type="compositionally biased region" description="Acidic residues" evidence="13">
    <location>
        <begin position="2298"/>
        <end position="2317"/>
    </location>
</feature>
<dbReference type="InterPro" id="IPR010314">
    <property type="entry name" value="E3_Ub_ligase_DUF913"/>
</dbReference>
<evidence type="ECO:0000256" key="5">
    <source>
        <dbReference type="ARBA" id="ARBA00022448"/>
    </source>
</evidence>
<dbReference type="Pfam" id="PF00632">
    <property type="entry name" value="HECT"/>
    <property type="match status" value="1"/>
</dbReference>
<evidence type="ECO:0000256" key="2">
    <source>
        <dbReference type="ARBA" id="ARBA00004123"/>
    </source>
</evidence>
<dbReference type="Gene3D" id="3.30.2160.10">
    <property type="entry name" value="Hect, E3 ligase catalytic domain"/>
    <property type="match status" value="1"/>
</dbReference>
<feature type="region of interest" description="Disordered" evidence="13">
    <location>
        <begin position="1947"/>
        <end position="2013"/>
    </location>
</feature>
<comment type="subcellular location">
    <subcellularLocation>
        <location evidence="2">Nucleus</location>
    </subcellularLocation>
</comment>
<dbReference type="PANTHER" id="PTHR11254:SF67">
    <property type="entry name" value="E3 UBIQUITIN-PROTEIN LIGASE HUWE1"/>
    <property type="match status" value="1"/>
</dbReference>
<sequence length="3255" mass="370853">MVTLTKLEKFRKEEKAKGFKPLLDDLTQCSEADFIKKLTKIITWDRSRDDLYIWIPVLNRIDDILNRLLTHYNYKSANRKAQPVKLIMMSAEDETVTKELLWFTCRLLNNTCNRSLYSSLDVMTNLLNCPNYVVKLGAMKVAAIVGEQQVIARQKIDSKNLLSNKELKRKTLDLALALPSSTTDDCMDHFALVDLFFDKKQYPTKWSKIDFSYYAAAPKIYLTQGALNKTGAGSVKRFVMNSEELSSLSLQQVFDKGMAEIPAESWFDFSLQATVAKAFSDNTYENLQLRNLIIQTKFNAIALANVIYIPAQVSSQLFEVDPYAFNNLTDFISLSEQKLPKDLRVDALFSLECISLKHIWCSDIVRNLGGNMSHGLLFQILRYIAKLLRDNNSKELDEEYNVRFFYLVSNLADVKTLQESMLAAGLIPNLLEIISIKDCVYKRTLASATHLLEVFIDDADATTEFISNNGFNILIGCVNEEVNFALEHPEFGEPPKYPVVYYSISFRQLGYIRSLLKLVLKLLKTDSGDRIRNLIDSPILLSLNQILENRPVFGYTLVTYALDVVQTILNTEPTIYSVLVESKTIPYIIDNFRHFLGPSGELLCLLPEVISALSLNNDGLRQVKDKGLINCLFEIMTNPELAKIMSWDDSAIDLGTSIDELARHYPELKPVIEDCFYDTVKALPHIISFSHPYVYRSTTSNGEFYHSKDEAVVDNEEGGSEIESGEVQIPAAVLDCFSAVFYGMTLENVSWATLSDKVDIRDLLKVIIIERPPYDYVGSQTLLNFSDILKLFDDERRNYALPALLSLLSENLDGVKDFLEYTFEKSYVLSTPYEVLDETLRKLTVINVLLYVITDIYVNIASLFPIRVLQIMEFFEQNGFDLIVKLRHLFQRSALEELYMRNRLPASVAAETAMRPIGNTPPLTIYASKPSKNDPKDDKTSAKFKNTLQDRQLFIKMQSWTSMLFRCFLRLTHARKMTVEASDRALEIRIFDTTVHEIVKMMDLKYLLSHLGYFLVVFNFNTFVFTFPNVTTSVGGTVQTIPALLFYQAGGFKIYYEAVKLLFANLQRFKDVENIEKFDYIKDSDDILTASALINALSFFNKCIQMETMENIRNTKEYYPYDEVYYNLTSALIIPVKILSLGLVDEVVNDFSILDQGTRRLPYSVFKQLLTMIKNIFNSNSEGEDHDFYELRWDLMPPSYRKIEMLKSCGIEEDIAKNYLEEQKDDLPIHVKPDVFSEGEWETYRALRETGTWKTDLNLLEPQYKDFSTVTDLSKMRSSFYKNGFEDRVLQLLPMYPKLINAISHMILQLLQEAEEPPKKVLGKLLQMMHGIDLDNASVLAPVIHLFGILLNDKAMYEKSEEFIHEFVQYLQQSLRPEFVNSAWFSKALYVYEIIFAKSEAPKLDPLPNGIEEGVNTPCPPLFKAFTISSEAKGKIFDSLIRVHEISDFYSALAISRILILYTRDEHYSHEVPQSGILSKILKTIGIFQKSEKINYLESSFLLLARRCFETSEIVSSLIQYELSRAFTTRAIGDSKENSRDLTGLVSEKANVVMRDPDSFVNCLCETARFEDFVRPDKLENLIVRRYLSERDEEMSDANSQVDGKLSLSNRTGIVHLLLSQLMAAYKKDWTSEPIKEESVDDIKKKDDVDVARNPVCAYMIFLLKVLIELVGSYKQSKLEFLTFNKRNMYVESPKPRTTALNFILYQLLDTGGRDQDKHYVERKEVIGKLARDLVVSFVSSVQDQEVQKQDPKIVNPDMTYIRKFTIEAITKALKSVTKSPKTLEANVSKLYGWLHLVSSFLVSERSYLHSVLDSNKTYVDKYQIGKLMLDMSVPSTIAECMASLDLNYPFSKKLFNKSVEPLNAINEIRSRFSDLFKLENTDEDDEVEDESEKEEHSDMFKNSALGMYDVEDIEEDDDDDASLIGEDEDIAFVEGEDGEIEVVFSEDERGHHHGGSSSSDGMNDSDQIDDSEGSINYGLDGESLDMDIASGESSGSDIGNDEDGIESDDSSYYTDHEGPLEYVHIDDGAPAPVIDVELGSSELAESDWESRLSDLSGSDWESGLSELSGSEGGSSEENFNDETHPGNRWLADEVDIDDDSDEEGRGVFTGIQHVFSPEPQYFRVHGENHRGHRGPHHHGGRRADFMMATPMSLSTGSRGTRGILMNPLGPSGLEEVENGILNQLTSTGSSSRPRNELPHLSDILFSGEFFDEKSSVGIVLKSTTARWSDIFDMFYDSKAYANNVIPTVIGRIFHPSSELYVRKREEALEKDKAEKLQREENLKKQSEFKKRKLEEMHTDEEDEGEGEDEEDEEEEGQEHLTPVYVSIGGEEVNIAGTDIDPEFLNALPDDMRAEVFAQHIRERRAEALDQTVDSREIDADFLESIPENLREEILEQEAAESRFSRLMGSLNDGENTESAANIDEENDADESADTKKKKPEKIYFSPLVDRSGISAIMRSLFISQPYLAREVYHELFYRLCSSKQNRSDIMNILMLILTEGINDHQSLERVYNLISNRALGIAKSTSARMLPLDCTPLSVANQTIEVLQNLLETDNRLKFFFITEHENLLINKTPLKNKKDIFTKNMKWPINYLFSLLDKKIITDETVLLDLLTRILQIITKAISAIAKNENSQKKFTVPDIETKHLEAVVSIVKLDACNTKVFQQTLNIMTHLSVIKGSQDIFTKELCALAIQTVEVLKTDLTKLDSEIGEVEVGTEINYETFQKFTVPSSEQAKLLKVLTAIDYIHTNKKKTGDIDVEKLMGLYDQIKLGGVWTSLGHCLEKFDEKPALSSSANILLPLIESLMVVCKHSKTRDSRDVLKYQAKKSDFSEVAAENIFFAFTDLHKKLLNQMIRSNPKLMSGPFALLVKNPKILDFDNKRYYFIAKLRSGAQEKPKLSISVRREQVFLDSYRSLFFKSNEDIKNSKLEITFKGEAGVDAGGVTREWYQVLSRQMFNPDYALFLPVASDKTTFHPNRTSGINPEHLSFFKFIGMIIGKAICDQCFLDCHFSREVYKNILSKPVALKDMESLDLDYYKSLIWILENDITDIIEETFSVETDDYGEHKIIDLIEDGHNIPVTEENKQEYVKKIVEYKLHTSVKEQMDNFLLGFYAIIPKDLVSIFDEQELELLISGLPDIDVDDWKNNTNYVNYTSTCKQISYFWRAVRSFDSEERAKLLQFVTGTSKVPLSGFKELTGVNGISKFSIHRDYGSIDRLPSSHTCFNQLDLPAYDSYETLRGSLLLAINEGHEGFGIA</sequence>
<dbReference type="GO" id="GO:0005737">
    <property type="term" value="C:cytoplasm"/>
    <property type="evidence" value="ECO:0007669"/>
    <property type="project" value="TreeGrafter"/>
</dbReference>
<comment type="catalytic activity">
    <reaction evidence="1">
        <text>S-ubiquitinyl-[E2 ubiquitin-conjugating enzyme]-L-cysteine + [acceptor protein]-L-lysine = [E2 ubiquitin-conjugating enzyme]-L-cysteine + N(6)-ubiquitinyl-[acceptor protein]-L-lysine.</text>
        <dbReference type="EC" id="2.3.2.26"/>
    </reaction>
</comment>
<evidence type="ECO:0000313" key="16">
    <source>
        <dbReference type="Proteomes" id="UP000236544"/>
    </source>
</evidence>
<dbReference type="EMBL" id="LN890568">
    <property type="protein sequence ID" value="CUS23783.1"/>
    <property type="molecule type" value="Genomic_DNA"/>
</dbReference>